<evidence type="ECO:0000313" key="2">
    <source>
        <dbReference type="Proteomes" id="UP000745859"/>
    </source>
</evidence>
<reference evidence="1 2" key="1">
    <citation type="submission" date="2020-03" db="EMBL/GenBank/DDBJ databases">
        <title>Genomic Encyclopedia of Type Strains, Phase IV (KMG-IV): sequencing the most valuable type-strain genomes for metagenomic binning, comparative biology and taxonomic classification.</title>
        <authorList>
            <person name="Goeker M."/>
        </authorList>
    </citation>
    <scope>NUCLEOTIDE SEQUENCE [LARGE SCALE GENOMIC DNA]</scope>
    <source>
        <strain evidence="1 2">DSM 101599</strain>
    </source>
</reference>
<accession>A0ABX0U8K4</accession>
<evidence type="ECO:0000313" key="1">
    <source>
        <dbReference type="EMBL" id="NIJ44523.1"/>
    </source>
</evidence>
<comment type="caution">
    <text evidence="1">The sequence shown here is derived from an EMBL/GenBank/DDBJ whole genome shotgun (WGS) entry which is preliminary data.</text>
</comment>
<dbReference type="EMBL" id="JAASQL010000001">
    <property type="protein sequence ID" value="NIJ44523.1"/>
    <property type="molecule type" value="Genomic_DNA"/>
</dbReference>
<name>A0ABX0U8K4_9FLAO</name>
<organism evidence="1 2">
    <name type="scientific">Wenyingzhuangia heitensis</name>
    <dbReference type="NCBI Taxonomy" id="1487859"/>
    <lineage>
        <taxon>Bacteria</taxon>
        <taxon>Pseudomonadati</taxon>
        <taxon>Bacteroidota</taxon>
        <taxon>Flavobacteriia</taxon>
        <taxon>Flavobacteriales</taxon>
        <taxon>Flavobacteriaceae</taxon>
        <taxon>Wenyingzhuangia</taxon>
    </lineage>
</organism>
<gene>
    <name evidence="1" type="ORF">FHR24_000962</name>
</gene>
<dbReference type="RefSeq" id="WP_167184671.1">
    <property type="nucleotide sequence ID" value="NZ_JAASQL010000001.1"/>
</dbReference>
<dbReference type="Proteomes" id="UP000745859">
    <property type="component" value="Unassembled WGS sequence"/>
</dbReference>
<protein>
    <recommendedName>
        <fullName evidence="3">GAF domain-containing protein</fullName>
    </recommendedName>
</protein>
<keyword evidence="2" id="KW-1185">Reference proteome</keyword>
<evidence type="ECO:0008006" key="3">
    <source>
        <dbReference type="Google" id="ProtNLM"/>
    </source>
</evidence>
<proteinExistence type="predicted"/>
<sequence>MYILKSPIEDKELPIKIHISFEKIYSYLEEICLDKTDIFYDSASQLLEEMNKYPLLRDGFTDFSLLHTYENQIQKLLSILFPGLLQSNEIKAASIPFDMTSFMLSKRFRNIIDNAGDDYVFDVRNFDNQNMYIMTCLYILSYLYNYHIDFKRPFFYDIPDKRTNTVKSYRALYNADFASIIKTDAAPEITEEDIKILLSNFENIDIWKEKFPPNSYIFKGFGMINLFDVTQDEVISKIKNTFIKRNISSLHKLEKQIRQLFNLPDLKLGISIYNKDRESHSNFIRHNQNHSLIAKDICTDPEHHFCNGIVDRVFNTSLTTTIPDLESYKDKMGENEFYKTVRGNKLQSIILVPIELSNSFMAILELGSPTKYELNSINASKLKDILPVLSITVERSIDEHQNLLESIIQENYTTIHPSVKWKFYNAADEFISPSTNSNSKLKNISFKNVYPLYGQCDVKGSSDARNKAIQEDLSTQIKSTIQLFDKIYNKESLLVYKEIIYRLENTLSSIVDGIKTTDELIITDLLKKDIYPILNHIKKTKPEFKSLIVSYESEIDPNLNIVYKKRRAYEDFITHLNSSLAKYLDLSQKEAQKFYPHYFERFKTDGLDYNMYIGDSITNTKEFHPIYIQNLRLWQLQQQCELEYIARDIDIEHPEISLQVTSLILVHSVPLDIKFRMDEKKFDVDGAYNMRYEIIKKRIDKSYIKDTTERLTQPGKIAIVYTHEHDLDEYLRYIEYLRKQEYFLNEIEFLDIEDLQGVSGLKAIRVAINYNKASKDEISFQKLMEITKIISD</sequence>